<dbReference type="GO" id="GO:0005794">
    <property type="term" value="C:Golgi apparatus"/>
    <property type="evidence" value="ECO:0007669"/>
    <property type="project" value="UniProtKB-SubCell"/>
</dbReference>
<dbReference type="InterPro" id="IPR008290">
    <property type="entry name" value="PI3K_Vps34"/>
</dbReference>
<accession>A0A7H9B5H0</accession>
<dbReference type="GO" id="GO:0034272">
    <property type="term" value="C:phosphatidylinositol 3-kinase complex, class III, type II"/>
    <property type="evidence" value="ECO:0007669"/>
    <property type="project" value="TreeGrafter"/>
</dbReference>
<evidence type="ECO:0000259" key="18">
    <source>
        <dbReference type="PROSITE" id="PS51547"/>
    </source>
</evidence>
<dbReference type="PROSITE" id="PS50290">
    <property type="entry name" value="PI3_4_KINASE_3"/>
    <property type="match status" value="1"/>
</dbReference>
<dbReference type="RefSeq" id="XP_037145660.1">
    <property type="nucleotide sequence ID" value="XM_037289765.1"/>
</dbReference>
<feature type="domain" description="PIK helical" evidence="17">
    <location>
        <begin position="329"/>
        <end position="563"/>
    </location>
</feature>
<dbReference type="GeneID" id="59237693"/>
<dbReference type="InterPro" id="IPR002420">
    <property type="entry name" value="PI3K-type_C2_dom"/>
</dbReference>
<dbReference type="GO" id="GO:0000407">
    <property type="term" value="C:phagophore assembly site"/>
    <property type="evidence" value="ECO:0007669"/>
    <property type="project" value="TreeGrafter"/>
</dbReference>
<dbReference type="FunFam" id="1.10.1070.11:FF:000002">
    <property type="entry name" value="Phosphatidylinositol 3-kinase catalytic subunit type 3"/>
    <property type="match status" value="1"/>
</dbReference>
<dbReference type="FunFam" id="1.25.40.70:FF:000019">
    <property type="entry name" value="Phosphatidylinositol 3-kinase VPS34"/>
    <property type="match status" value="1"/>
</dbReference>
<dbReference type="CDD" id="cd00896">
    <property type="entry name" value="PI3Kc_III"/>
    <property type="match status" value="1"/>
</dbReference>
<evidence type="ECO:0000256" key="4">
    <source>
        <dbReference type="ARBA" id="ARBA00012073"/>
    </source>
</evidence>
<dbReference type="EMBL" id="CP058609">
    <property type="protein sequence ID" value="QLG73935.1"/>
    <property type="molecule type" value="Genomic_DNA"/>
</dbReference>
<dbReference type="Gene3D" id="3.30.1010.10">
    <property type="entry name" value="Phosphatidylinositol 3-kinase Catalytic Subunit, Chain A, domain 4"/>
    <property type="match status" value="1"/>
</dbReference>
<evidence type="ECO:0000256" key="7">
    <source>
        <dbReference type="ARBA" id="ARBA00022753"/>
    </source>
</evidence>
<evidence type="ECO:0000256" key="2">
    <source>
        <dbReference type="ARBA" id="ARBA00004481"/>
    </source>
</evidence>
<sequence length="909" mass="104259">MPFTIRWNLNERVNQTESTLVPNVFKAWLNYRFNRIQDMASNSVTFCVSQDLDIPLSIKIKSLEGRKRLSRASEKISQPQLSQIASNVVPNSDMMVSVQVFDIESNRNLTMPISTSYVPFKKSRTWDQWLTLPVSLNQLNLSSRLRVELWEYDGTKKIPFHFLQTTIFRTDNSLKRGQESLKFEYNDPKNGCVLEDNDVVDTLNKYHQGDIKKIEWLDSITFPSVEDILAKRRWPIGTFVINIEFPVFELPVVFTEKLYDNVQLNIPTLHNFEQGTEMTDHSKTESRLTISLGDKYESTLKFYDPDQFSNNPIEEKYRRLERASKRSNLDRQVKPDTKKRDYLNRIINYPPGTQLTAHEKGSIWKYRYYLMNNKKALTKLLQSTNLTEENERTEVLDLMDSWAEISIDDAIELLGSAYKNISVRAYAVGRLKKASDKKLELYLLQLVQAVCFESLSTFSDKSNSEFTIVDMASSQNPGTMNSVAVAGQHQKMINSVNTSDGLSLEDSAIVISPLAEFLIRRAIINPRLGNFFYWYMTSEAEDNPYLNQITDSFWSRLSKERRKTLHDQITFIEMLREFCEEIKRSKDTTAKKSELLSHLLTTKLRVLLKNGPISLPIDPDIVVTDVVPEMSKVFKSSLSPLKIAFKTGTNEIYPLMYKVGDDLRQDQLVVQIISLMNELLMNENVDLKLSPYKILATGSQEGAIQFIPNETLASILSVHHGILPFLRSHYSDAKEELGVESWVMDNFVKSCAGYCVITYILGVGDRHLDNLLITPDGHFFHADFGYILGQDPKPFPPLMKLPPQIIDAFGGAESSNYNKFRSYCFVAYSILRRNAGLILNLFELMKTSTIPDIRIDPDGAVLKVKERFNLNMSEEEATLHFQNLITDSVGALLPIVIDHLHNLAQYWRA</sequence>
<dbReference type="OrthoDB" id="67688at2759"/>
<dbReference type="InterPro" id="IPR016024">
    <property type="entry name" value="ARM-type_fold"/>
</dbReference>
<dbReference type="GO" id="GO:0005524">
    <property type="term" value="F:ATP binding"/>
    <property type="evidence" value="ECO:0007669"/>
    <property type="project" value="UniProtKB-UniRule"/>
</dbReference>
<proteinExistence type="inferred from homology"/>
<dbReference type="PROSITE" id="PS51545">
    <property type="entry name" value="PIK_HELICAL"/>
    <property type="match status" value="1"/>
</dbReference>
<evidence type="ECO:0000259" key="17">
    <source>
        <dbReference type="PROSITE" id="PS51545"/>
    </source>
</evidence>
<dbReference type="CDD" id="cd08397">
    <property type="entry name" value="C2_PI3K_class_III"/>
    <property type="match status" value="1"/>
</dbReference>
<dbReference type="InterPro" id="IPR015433">
    <property type="entry name" value="PI3/4_kinase"/>
</dbReference>
<dbReference type="Pfam" id="PF00613">
    <property type="entry name" value="PI3Ka"/>
    <property type="match status" value="1"/>
</dbReference>
<keyword evidence="6 15" id="KW-0547">Nucleotide-binding</keyword>
<evidence type="ECO:0000256" key="6">
    <source>
        <dbReference type="ARBA" id="ARBA00022741"/>
    </source>
</evidence>
<dbReference type="PIRSF" id="PIRSF000587">
    <property type="entry name" value="PI3K_Vps34"/>
    <property type="match status" value="1"/>
</dbReference>
<keyword evidence="7" id="KW-0967">Endosome</keyword>
<name>A0A7H9B5H0_ZYGMR</name>
<dbReference type="Gene3D" id="1.25.40.70">
    <property type="entry name" value="Phosphatidylinositol 3-kinase, accessory domain (PIK)"/>
    <property type="match status" value="1"/>
</dbReference>
<dbReference type="PANTHER" id="PTHR10048">
    <property type="entry name" value="PHOSPHATIDYLINOSITOL KINASE"/>
    <property type="match status" value="1"/>
</dbReference>
<keyword evidence="20" id="KW-1185">Reference proteome</keyword>
<dbReference type="AlphaFoldDB" id="A0A7H9B5H0"/>
<evidence type="ECO:0000256" key="5">
    <source>
        <dbReference type="ARBA" id="ARBA00022679"/>
    </source>
</evidence>
<dbReference type="Pfam" id="PF00454">
    <property type="entry name" value="PI3_PI4_kinase"/>
    <property type="match status" value="1"/>
</dbReference>
<dbReference type="SUPFAM" id="SSF49562">
    <property type="entry name" value="C2 domain (Calcium/lipid-binding domain, CaLB)"/>
    <property type="match status" value="1"/>
</dbReference>
<dbReference type="Gene3D" id="2.60.40.150">
    <property type="entry name" value="C2 domain"/>
    <property type="match status" value="1"/>
</dbReference>
<dbReference type="KEGG" id="zmk:HG535_0F04470"/>
<dbReference type="PROSITE" id="PS51547">
    <property type="entry name" value="C2_PI3K"/>
    <property type="match status" value="1"/>
</dbReference>
<feature type="domain" description="PI3K/PI4K catalytic" evidence="16">
    <location>
        <begin position="627"/>
        <end position="893"/>
    </location>
</feature>
<dbReference type="Pfam" id="PF00792">
    <property type="entry name" value="PI3K_C2"/>
    <property type="match status" value="1"/>
</dbReference>
<dbReference type="EC" id="2.7.1.137" evidence="4 15"/>
<dbReference type="GO" id="GO:0048015">
    <property type="term" value="P:phosphatidylinositol-mediated signaling"/>
    <property type="evidence" value="ECO:0007669"/>
    <property type="project" value="TreeGrafter"/>
</dbReference>
<dbReference type="InterPro" id="IPR011009">
    <property type="entry name" value="Kinase-like_dom_sf"/>
</dbReference>
<dbReference type="InterPro" id="IPR018936">
    <property type="entry name" value="PI3/4_kinase_CS"/>
</dbReference>
<gene>
    <name evidence="19" type="ORF">HG535_0F04470</name>
</gene>
<organism evidence="19 20">
    <name type="scientific">Zygotorulaspora mrakii</name>
    <name type="common">Zygosaccharomyces mrakii</name>
    <dbReference type="NCBI Taxonomy" id="42260"/>
    <lineage>
        <taxon>Eukaryota</taxon>
        <taxon>Fungi</taxon>
        <taxon>Dikarya</taxon>
        <taxon>Ascomycota</taxon>
        <taxon>Saccharomycotina</taxon>
        <taxon>Saccharomycetes</taxon>
        <taxon>Saccharomycetales</taxon>
        <taxon>Saccharomycetaceae</taxon>
        <taxon>Zygotorulaspora</taxon>
    </lineage>
</organism>
<dbReference type="InterPro" id="IPR057756">
    <property type="entry name" value="PI3-kinase_type3/VPS34_cat"/>
</dbReference>
<comment type="catalytic activity">
    <reaction evidence="13">
        <text>a 1,2-diacyl-sn-glycero-3-phospho-(1D-myo-inositol) + ATP = a 1,2-diacyl-sn-glycero-3-phospho-(1D-myo-inositol-3-phosphate) + ADP + H(+)</text>
        <dbReference type="Rhea" id="RHEA:12709"/>
        <dbReference type="ChEBI" id="CHEBI:15378"/>
        <dbReference type="ChEBI" id="CHEBI:30616"/>
        <dbReference type="ChEBI" id="CHEBI:57880"/>
        <dbReference type="ChEBI" id="CHEBI:58088"/>
        <dbReference type="ChEBI" id="CHEBI:456216"/>
        <dbReference type="EC" id="2.7.1.137"/>
    </reaction>
    <physiologicalReaction direction="left-to-right" evidence="13">
        <dbReference type="Rhea" id="RHEA:12710"/>
    </physiologicalReaction>
</comment>
<evidence type="ECO:0000256" key="12">
    <source>
        <dbReference type="ARBA" id="ARBA00023136"/>
    </source>
</evidence>
<dbReference type="Gene3D" id="1.10.1070.11">
    <property type="entry name" value="Phosphatidylinositol 3-/4-kinase, catalytic domain"/>
    <property type="match status" value="1"/>
</dbReference>
<dbReference type="GO" id="GO:0016303">
    <property type="term" value="F:1-phosphatidylinositol-3-kinase activity"/>
    <property type="evidence" value="ECO:0007669"/>
    <property type="project" value="UniProtKB-UniRule"/>
</dbReference>
<evidence type="ECO:0000256" key="15">
    <source>
        <dbReference type="PIRNR" id="PIRNR000587"/>
    </source>
</evidence>
<dbReference type="CDD" id="cd00870">
    <property type="entry name" value="PI3Ka_III"/>
    <property type="match status" value="1"/>
</dbReference>
<evidence type="ECO:0000256" key="10">
    <source>
        <dbReference type="ARBA" id="ARBA00023006"/>
    </source>
</evidence>
<keyword evidence="5 15" id="KW-0808">Transferase</keyword>
<dbReference type="SMART" id="SM00145">
    <property type="entry name" value="PI3Ka"/>
    <property type="match status" value="1"/>
</dbReference>
<evidence type="ECO:0000256" key="3">
    <source>
        <dbReference type="ARBA" id="ARBA00006209"/>
    </source>
</evidence>
<dbReference type="FunFam" id="3.30.1010.10:FF:000016">
    <property type="entry name" value="Phosphatidylinositol 3-kinase catalytic subunit type 3"/>
    <property type="match status" value="1"/>
</dbReference>
<dbReference type="GO" id="GO:0010008">
    <property type="term" value="C:endosome membrane"/>
    <property type="evidence" value="ECO:0007669"/>
    <property type="project" value="UniProtKB-SubCell"/>
</dbReference>
<feature type="domain" description="C2 PI3K-type" evidence="18">
    <location>
        <begin position="52"/>
        <end position="223"/>
    </location>
</feature>
<dbReference type="InterPro" id="IPR036940">
    <property type="entry name" value="PI3/4_kinase_cat_sf"/>
</dbReference>
<dbReference type="PANTHER" id="PTHR10048:SF7">
    <property type="entry name" value="PHOSPHATIDYLINOSITOL 3-KINASE CATALYTIC SUBUNIT TYPE 3"/>
    <property type="match status" value="1"/>
</dbReference>
<dbReference type="InterPro" id="IPR000403">
    <property type="entry name" value="PI3/4_kinase_cat_dom"/>
</dbReference>
<dbReference type="SMART" id="SM00142">
    <property type="entry name" value="PI3K_C2"/>
    <property type="match status" value="1"/>
</dbReference>
<dbReference type="GO" id="GO:0005777">
    <property type="term" value="C:peroxisome"/>
    <property type="evidence" value="ECO:0007669"/>
    <property type="project" value="TreeGrafter"/>
</dbReference>
<evidence type="ECO:0000259" key="16">
    <source>
        <dbReference type="PROSITE" id="PS50290"/>
    </source>
</evidence>
<evidence type="ECO:0000256" key="8">
    <source>
        <dbReference type="ARBA" id="ARBA00022777"/>
    </source>
</evidence>
<keyword evidence="10" id="KW-0072">Autophagy</keyword>
<reference evidence="19 20" key="1">
    <citation type="submission" date="2020-07" db="EMBL/GenBank/DDBJ databases">
        <title>The yeast mating-type switching endonuclease HO is a domesticated member of an unorthodox homing genetic element family.</title>
        <authorList>
            <person name="Coughlan A.Y."/>
            <person name="Lombardi L."/>
            <person name="Braun-Galleani S."/>
            <person name="Martos A.R."/>
            <person name="Galeote V."/>
            <person name="Bigey F."/>
            <person name="Dequin S."/>
            <person name="Byrne K.P."/>
            <person name="Wolfe K.H."/>
        </authorList>
    </citation>
    <scope>NUCLEOTIDE SEQUENCE [LARGE SCALE GENOMIC DNA]</scope>
    <source>
        <strain evidence="19 20">NRRL Y-6702</strain>
    </source>
</reference>
<evidence type="ECO:0000313" key="20">
    <source>
        <dbReference type="Proteomes" id="UP000509704"/>
    </source>
</evidence>
<dbReference type="GO" id="GO:0006897">
    <property type="term" value="P:endocytosis"/>
    <property type="evidence" value="ECO:0007669"/>
    <property type="project" value="TreeGrafter"/>
</dbReference>
<dbReference type="InterPro" id="IPR001263">
    <property type="entry name" value="PI3K_accessory_dom"/>
</dbReference>
<dbReference type="Proteomes" id="UP000509704">
    <property type="component" value="Chromosome 6"/>
</dbReference>
<evidence type="ECO:0000256" key="9">
    <source>
        <dbReference type="ARBA" id="ARBA00022840"/>
    </source>
</evidence>
<dbReference type="InterPro" id="IPR042236">
    <property type="entry name" value="PI3K_accessory_sf"/>
</dbReference>
<dbReference type="GO" id="GO:0000045">
    <property type="term" value="P:autophagosome assembly"/>
    <property type="evidence" value="ECO:0007669"/>
    <property type="project" value="TreeGrafter"/>
</dbReference>
<dbReference type="GO" id="GO:0034271">
    <property type="term" value="C:phosphatidylinositol 3-kinase complex, class III, type I"/>
    <property type="evidence" value="ECO:0007669"/>
    <property type="project" value="TreeGrafter"/>
</dbReference>
<evidence type="ECO:0000313" key="19">
    <source>
        <dbReference type="EMBL" id="QLG73935.1"/>
    </source>
</evidence>
<evidence type="ECO:0000256" key="11">
    <source>
        <dbReference type="ARBA" id="ARBA00023034"/>
    </source>
</evidence>
<dbReference type="SMART" id="SM00146">
    <property type="entry name" value="PI3Kc"/>
    <property type="match status" value="1"/>
</dbReference>
<keyword evidence="11" id="KW-0333">Golgi apparatus</keyword>
<dbReference type="InterPro" id="IPR035892">
    <property type="entry name" value="C2_domain_sf"/>
</dbReference>
<dbReference type="SUPFAM" id="SSF56112">
    <property type="entry name" value="Protein kinase-like (PK-like)"/>
    <property type="match status" value="1"/>
</dbReference>
<evidence type="ECO:0000256" key="1">
    <source>
        <dbReference type="ARBA" id="ARBA00004150"/>
    </source>
</evidence>
<comment type="similarity">
    <text evidence="3">Belongs to the PI3/PI4-kinase family. Type III PI4K subfamily.</text>
</comment>
<dbReference type="SUPFAM" id="SSF48371">
    <property type="entry name" value="ARM repeat"/>
    <property type="match status" value="1"/>
</dbReference>
<keyword evidence="8 15" id="KW-0418">Kinase</keyword>
<dbReference type="PROSITE" id="PS00916">
    <property type="entry name" value="PI3_4_KINASE_2"/>
    <property type="match status" value="1"/>
</dbReference>
<protein>
    <recommendedName>
        <fullName evidence="14 15">Phosphatidylinositol 3-kinase VPS34</fullName>
        <ecNumber evidence="4 15">2.7.1.137</ecNumber>
    </recommendedName>
</protein>
<evidence type="ECO:0000256" key="13">
    <source>
        <dbReference type="ARBA" id="ARBA00023985"/>
    </source>
</evidence>
<keyword evidence="9 15" id="KW-0067">ATP-binding</keyword>
<keyword evidence="12" id="KW-0472">Membrane</keyword>
<evidence type="ECO:0000256" key="14">
    <source>
        <dbReference type="ARBA" id="ARBA00041128"/>
    </source>
</evidence>
<comment type="subcellular location">
    <subcellularLocation>
        <location evidence="2">Endosome membrane</location>
        <topology evidence="2">Peripheral membrane protein</topology>
    </subcellularLocation>
    <subcellularLocation>
        <location evidence="1">Golgi apparatus</location>
        <location evidence="1">trans-Golgi network membrane</location>
        <topology evidence="1">Peripheral membrane protein</topology>
    </subcellularLocation>
</comment>